<evidence type="ECO:0000313" key="3">
    <source>
        <dbReference type="Proteomes" id="UP001295740"/>
    </source>
</evidence>
<accession>A0AAI8YFU7</accession>
<evidence type="ECO:0000256" key="1">
    <source>
        <dbReference type="SAM" id="Phobius"/>
    </source>
</evidence>
<keyword evidence="3" id="KW-1185">Reference proteome</keyword>
<protein>
    <submittedName>
        <fullName evidence="2">Uu.00g106010.m01.CDS01</fullName>
    </submittedName>
</protein>
<feature type="transmembrane region" description="Helical" evidence="1">
    <location>
        <begin position="120"/>
        <end position="140"/>
    </location>
</feature>
<reference evidence="2" key="1">
    <citation type="submission" date="2023-10" db="EMBL/GenBank/DDBJ databases">
        <authorList>
            <person name="Hackl T."/>
        </authorList>
    </citation>
    <scope>NUCLEOTIDE SEQUENCE</scope>
</reference>
<gene>
    <name evidence="2" type="ORF">KHLLAP_LOCUS3675</name>
</gene>
<keyword evidence="1" id="KW-1133">Transmembrane helix</keyword>
<name>A0AAI8YFU7_9PEZI</name>
<comment type="caution">
    <text evidence="2">The sequence shown here is derived from an EMBL/GenBank/DDBJ whole genome shotgun (WGS) entry which is preliminary data.</text>
</comment>
<proteinExistence type="predicted"/>
<evidence type="ECO:0000313" key="2">
    <source>
        <dbReference type="EMBL" id="CAJ2503207.1"/>
    </source>
</evidence>
<sequence>MLSDDIMDSVLASSTTASFPYPVHTGFWTNCSHGRVLGATLTLRQNDANLLIAFVALFAALVAGHMWRILCFGIHAYYSTAKARDFIYHQQQALLRNSSGAVSSAFALIELGWAWRKLPIAWRLLPLIALTLLLGIFLALSGFSSKVATGNEVLILGTHCGIPLSPAFVNDSVEFGDYEPYIAGFYHGSGYTSSRMLYYSVVENDESEGWLRCLYQPWINPDIDRNASCPFGVSCLNESGNLLLDTVFLDSHEDFGVNTPRNERSWTGRLSHCAPLKTEGHNDMFNTSRDRSYTRWYYGNAPTTNLT</sequence>
<keyword evidence="1" id="KW-0812">Transmembrane</keyword>
<dbReference type="AlphaFoldDB" id="A0AAI8YFU7"/>
<dbReference type="Proteomes" id="UP001295740">
    <property type="component" value="Unassembled WGS sequence"/>
</dbReference>
<dbReference type="EMBL" id="CAUWAG010000004">
    <property type="protein sequence ID" value="CAJ2503207.1"/>
    <property type="molecule type" value="Genomic_DNA"/>
</dbReference>
<feature type="transmembrane region" description="Helical" evidence="1">
    <location>
        <begin position="94"/>
        <end position="114"/>
    </location>
</feature>
<organism evidence="2 3">
    <name type="scientific">Anthostomella pinea</name>
    <dbReference type="NCBI Taxonomy" id="933095"/>
    <lineage>
        <taxon>Eukaryota</taxon>
        <taxon>Fungi</taxon>
        <taxon>Dikarya</taxon>
        <taxon>Ascomycota</taxon>
        <taxon>Pezizomycotina</taxon>
        <taxon>Sordariomycetes</taxon>
        <taxon>Xylariomycetidae</taxon>
        <taxon>Xylariales</taxon>
        <taxon>Xylariaceae</taxon>
        <taxon>Anthostomella</taxon>
    </lineage>
</organism>
<keyword evidence="1" id="KW-0472">Membrane</keyword>
<feature type="transmembrane region" description="Helical" evidence="1">
    <location>
        <begin position="50"/>
        <end position="74"/>
    </location>
</feature>